<evidence type="ECO:0008006" key="4">
    <source>
        <dbReference type="Google" id="ProtNLM"/>
    </source>
</evidence>
<keyword evidence="1" id="KW-0812">Transmembrane</keyword>
<protein>
    <recommendedName>
        <fullName evidence="4">C1q domain-containing protein</fullName>
    </recommendedName>
</protein>
<dbReference type="AlphaFoldDB" id="A0A1G5AL70"/>
<evidence type="ECO:0000313" key="3">
    <source>
        <dbReference type="Proteomes" id="UP000199354"/>
    </source>
</evidence>
<dbReference type="Proteomes" id="UP000199354">
    <property type="component" value="Unassembled WGS sequence"/>
</dbReference>
<feature type="transmembrane region" description="Helical" evidence="1">
    <location>
        <begin position="36"/>
        <end position="58"/>
    </location>
</feature>
<keyword evidence="1" id="KW-0472">Membrane</keyword>
<dbReference type="STRING" id="490189.SAMN02927903_00050"/>
<sequence length="257" mass="28033">MQILPTKYIECLVIVIFVLHLLYIRQNMKPHSIVKLLFALFFVQSLQAQVGIGTASLAPGSLLQLESTSAAFVMPRMKDVEMTAIADPISGAMVFNTNENLPYFKGPDGWSGFDINSNPSIILSRSNGTFSTSPTLSYPMALSAGQVVSNSSAYFSVPTWGTVKVARAGVYLLSVSLATTNMPAGNRNYFLAAYKNGALIGYLSRSRLQNPSSDYWGTTGTLMYTAEAGDEFSFRYFIAHNATLTTAFQTICITKLH</sequence>
<evidence type="ECO:0000256" key="1">
    <source>
        <dbReference type="SAM" id="Phobius"/>
    </source>
</evidence>
<keyword evidence="3" id="KW-1185">Reference proteome</keyword>
<reference evidence="2 3" key="1">
    <citation type="submission" date="2016-10" db="EMBL/GenBank/DDBJ databases">
        <authorList>
            <person name="de Groot N.N."/>
        </authorList>
    </citation>
    <scope>NUCLEOTIDE SEQUENCE [LARGE SCALE GENOMIC DNA]</scope>
    <source>
        <strain evidence="2 3">CGMCC 1.7031</strain>
    </source>
</reference>
<feature type="transmembrane region" description="Helical" evidence="1">
    <location>
        <begin position="6"/>
        <end position="24"/>
    </location>
</feature>
<proteinExistence type="predicted"/>
<organism evidence="2 3">
    <name type="scientific">Flavobacterium caeni</name>
    <dbReference type="NCBI Taxonomy" id="490189"/>
    <lineage>
        <taxon>Bacteria</taxon>
        <taxon>Pseudomonadati</taxon>
        <taxon>Bacteroidota</taxon>
        <taxon>Flavobacteriia</taxon>
        <taxon>Flavobacteriales</taxon>
        <taxon>Flavobacteriaceae</taxon>
        <taxon>Flavobacterium</taxon>
    </lineage>
</organism>
<name>A0A1G5AL70_9FLAO</name>
<keyword evidence="1" id="KW-1133">Transmembrane helix</keyword>
<accession>A0A1G5AL70</accession>
<evidence type="ECO:0000313" key="2">
    <source>
        <dbReference type="EMBL" id="SCX78649.1"/>
    </source>
</evidence>
<dbReference type="EMBL" id="FMVF01000002">
    <property type="protein sequence ID" value="SCX78649.1"/>
    <property type="molecule type" value="Genomic_DNA"/>
</dbReference>
<gene>
    <name evidence="2" type="ORF">SAMN02927903_00050</name>
</gene>